<gene>
    <name evidence="2" type="ORF">GCM10007874_23650</name>
</gene>
<protein>
    <recommendedName>
        <fullName evidence="4">DUF3072 domain-containing protein</fullName>
    </recommendedName>
</protein>
<proteinExistence type="predicted"/>
<dbReference type="Proteomes" id="UP001156882">
    <property type="component" value="Unassembled WGS sequence"/>
</dbReference>
<reference evidence="3" key="1">
    <citation type="journal article" date="2019" name="Int. J. Syst. Evol. Microbiol.">
        <title>The Global Catalogue of Microorganisms (GCM) 10K type strain sequencing project: providing services to taxonomists for standard genome sequencing and annotation.</title>
        <authorList>
            <consortium name="The Broad Institute Genomics Platform"/>
            <consortium name="The Broad Institute Genome Sequencing Center for Infectious Disease"/>
            <person name="Wu L."/>
            <person name="Ma J."/>
        </authorList>
    </citation>
    <scope>NUCLEOTIDE SEQUENCE [LARGE SCALE GENOMIC DNA]</scope>
    <source>
        <strain evidence="3">NBRC 101365</strain>
    </source>
</reference>
<sequence>MMSFPPLGPDPSGAGSETRLTDDAPDMAAEALSSSADSDDAPMTEDQIGQLKALSVQINDPYAFSKSLTRGEAAARIKMLEAAIAR</sequence>
<evidence type="ECO:0008006" key="4">
    <source>
        <dbReference type="Google" id="ProtNLM"/>
    </source>
</evidence>
<dbReference type="RefSeq" id="WP_284312263.1">
    <property type="nucleotide sequence ID" value="NZ_BSPC01000022.1"/>
</dbReference>
<feature type="region of interest" description="Disordered" evidence="1">
    <location>
        <begin position="1"/>
        <end position="44"/>
    </location>
</feature>
<evidence type="ECO:0000313" key="2">
    <source>
        <dbReference type="EMBL" id="GLS19348.1"/>
    </source>
</evidence>
<evidence type="ECO:0000256" key="1">
    <source>
        <dbReference type="SAM" id="MobiDB-lite"/>
    </source>
</evidence>
<feature type="compositionally biased region" description="Low complexity" evidence="1">
    <location>
        <begin position="26"/>
        <end position="36"/>
    </location>
</feature>
<evidence type="ECO:0000313" key="3">
    <source>
        <dbReference type="Proteomes" id="UP001156882"/>
    </source>
</evidence>
<dbReference type="EMBL" id="BSPC01000022">
    <property type="protein sequence ID" value="GLS19348.1"/>
    <property type="molecule type" value="Genomic_DNA"/>
</dbReference>
<dbReference type="InterPro" id="IPR021425">
    <property type="entry name" value="DUF3072"/>
</dbReference>
<keyword evidence="3" id="KW-1185">Reference proteome</keyword>
<dbReference type="Pfam" id="PF11272">
    <property type="entry name" value="DUF3072"/>
    <property type="match status" value="1"/>
</dbReference>
<name>A0ABQ6CGD4_9HYPH</name>
<comment type="caution">
    <text evidence="2">The sequence shown here is derived from an EMBL/GenBank/DDBJ whole genome shotgun (WGS) entry which is preliminary data.</text>
</comment>
<organism evidence="2 3">
    <name type="scientific">Labrys miyagiensis</name>
    <dbReference type="NCBI Taxonomy" id="346912"/>
    <lineage>
        <taxon>Bacteria</taxon>
        <taxon>Pseudomonadati</taxon>
        <taxon>Pseudomonadota</taxon>
        <taxon>Alphaproteobacteria</taxon>
        <taxon>Hyphomicrobiales</taxon>
        <taxon>Xanthobacteraceae</taxon>
        <taxon>Labrys</taxon>
    </lineage>
</organism>
<accession>A0ABQ6CGD4</accession>